<evidence type="ECO:0000313" key="4">
    <source>
        <dbReference type="Proteomes" id="UP000271678"/>
    </source>
</evidence>
<evidence type="ECO:0008006" key="5">
    <source>
        <dbReference type="Google" id="ProtNLM"/>
    </source>
</evidence>
<accession>A0A3M9MHW5</accession>
<dbReference type="EMBL" id="RJJQ01000002">
    <property type="protein sequence ID" value="RNI24775.1"/>
    <property type="molecule type" value="Genomic_DNA"/>
</dbReference>
<dbReference type="OrthoDB" id="3742379at2"/>
<comment type="caution">
    <text evidence="3">The sequence shown here is derived from an EMBL/GenBank/DDBJ whole genome shotgun (WGS) entry which is preliminary data.</text>
</comment>
<evidence type="ECO:0000256" key="2">
    <source>
        <dbReference type="SAM" id="SignalP"/>
    </source>
</evidence>
<gene>
    <name evidence="3" type="ORF">EFY87_03535</name>
</gene>
<feature type="compositionally biased region" description="Pro residues" evidence="1">
    <location>
        <begin position="57"/>
        <end position="79"/>
    </location>
</feature>
<keyword evidence="4" id="KW-1185">Reference proteome</keyword>
<dbReference type="RefSeq" id="WP_123270066.1">
    <property type="nucleotide sequence ID" value="NZ_RJJQ01000002.1"/>
</dbReference>
<feature type="region of interest" description="Disordered" evidence="1">
    <location>
        <begin position="57"/>
        <end position="89"/>
    </location>
</feature>
<keyword evidence="2" id="KW-0732">Signal</keyword>
<dbReference type="Proteomes" id="UP000271678">
    <property type="component" value="Unassembled WGS sequence"/>
</dbReference>
<feature type="signal peptide" evidence="2">
    <location>
        <begin position="1"/>
        <end position="31"/>
    </location>
</feature>
<evidence type="ECO:0000256" key="1">
    <source>
        <dbReference type="SAM" id="MobiDB-lite"/>
    </source>
</evidence>
<sequence>MLIRSRAAAGALAAGAALAFIGIATPPAARAAGGVNCPPGTVWDPYKSICVIKVVAPPSPPGPSPQPTPPPTPGPPGKKPPGKGKEKCVSNATGKTIPCTYGGAWWSPDKQCYVSVAKPQPPKSDPVWGGHTDGTVYQCDLITSRFFFWSQTQPGGPKAPPDPVVLAREAVAAMELRGITIGIVPRDAPGSVGLVGMPQWMWVKNPTANTWGPITKSASAAGYTVTATGKVDRIVWDMGDGQQITCASKGTPYYDAAGKTKSPTCGHDMYTKQGSYRVTATSYWVINWSGIGQSGTIPVTVANSTVIKIGEAQVLTQ</sequence>
<reference evidence="3 4" key="1">
    <citation type="submission" date="2018-11" db="EMBL/GenBank/DDBJ databases">
        <title>Draft genome of Simplicispira Flexivirga sp. BO-16.</title>
        <authorList>
            <person name="Im W.T."/>
        </authorList>
    </citation>
    <scope>NUCLEOTIDE SEQUENCE [LARGE SCALE GENOMIC DNA]</scope>
    <source>
        <strain evidence="3 4">BO-16</strain>
    </source>
</reference>
<name>A0A3M9MHW5_9MICO</name>
<proteinExistence type="predicted"/>
<protein>
    <recommendedName>
        <fullName evidence="5">PKD domain-containing protein</fullName>
    </recommendedName>
</protein>
<dbReference type="AlphaFoldDB" id="A0A3M9MHW5"/>
<feature type="chain" id="PRO_5018210019" description="PKD domain-containing protein" evidence="2">
    <location>
        <begin position="32"/>
        <end position="317"/>
    </location>
</feature>
<evidence type="ECO:0000313" key="3">
    <source>
        <dbReference type="EMBL" id="RNI24775.1"/>
    </source>
</evidence>
<organism evidence="3 4">
    <name type="scientific">Flexivirga caeni</name>
    <dbReference type="NCBI Taxonomy" id="2294115"/>
    <lineage>
        <taxon>Bacteria</taxon>
        <taxon>Bacillati</taxon>
        <taxon>Actinomycetota</taxon>
        <taxon>Actinomycetes</taxon>
        <taxon>Micrococcales</taxon>
        <taxon>Dermacoccaceae</taxon>
        <taxon>Flexivirga</taxon>
    </lineage>
</organism>